<proteinExistence type="predicted"/>
<organism evidence="1 2">
    <name type="scientific">Rubinisphaera italica</name>
    <dbReference type="NCBI Taxonomy" id="2527969"/>
    <lineage>
        <taxon>Bacteria</taxon>
        <taxon>Pseudomonadati</taxon>
        <taxon>Planctomycetota</taxon>
        <taxon>Planctomycetia</taxon>
        <taxon>Planctomycetales</taxon>
        <taxon>Planctomycetaceae</taxon>
        <taxon>Rubinisphaera</taxon>
    </lineage>
</organism>
<dbReference type="Proteomes" id="UP000316095">
    <property type="component" value="Unassembled WGS sequence"/>
</dbReference>
<reference evidence="1 2" key="1">
    <citation type="submission" date="2019-02" db="EMBL/GenBank/DDBJ databases">
        <title>Deep-cultivation of Planctomycetes and their phenomic and genomic characterization uncovers novel biology.</title>
        <authorList>
            <person name="Wiegand S."/>
            <person name="Jogler M."/>
            <person name="Boedeker C."/>
            <person name="Pinto D."/>
            <person name="Vollmers J."/>
            <person name="Rivas-Marin E."/>
            <person name="Kohn T."/>
            <person name="Peeters S.H."/>
            <person name="Heuer A."/>
            <person name="Rast P."/>
            <person name="Oberbeckmann S."/>
            <person name="Bunk B."/>
            <person name="Jeske O."/>
            <person name="Meyerdierks A."/>
            <person name="Storesund J.E."/>
            <person name="Kallscheuer N."/>
            <person name="Luecker S."/>
            <person name="Lage O.M."/>
            <person name="Pohl T."/>
            <person name="Merkel B.J."/>
            <person name="Hornburger P."/>
            <person name="Mueller R.-W."/>
            <person name="Bruemmer F."/>
            <person name="Labrenz M."/>
            <person name="Spormann A.M."/>
            <person name="Op Den Camp H."/>
            <person name="Overmann J."/>
            <person name="Amann R."/>
            <person name="Jetten M.S.M."/>
            <person name="Mascher T."/>
            <person name="Medema M.H."/>
            <person name="Devos D.P."/>
            <person name="Kaster A.-K."/>
            <person name="Ovreas L."/>
            <person name="Rohde M."/>
            <person name="Galperin M.Y."/>
            <person name="Jogler C."/>
        </authorList>
    </citation>
    <scope>NUCLEOTIDE SEQUENCE [LARGE SCALE GENOMIC DNA]</scope>
    <source>
        <strain evidence="1 2">Pan54</strain>
    </source>
</reference>
<protein>
    <submittedName>
        <fullName evidence="1">Uncharacterized protein</fullName>
    </submittedName>
</protein>
<evidence type="ECO:0000313" key="2">
    <source>
        <dbReference type="Proteomes" id="UP000316095"/>
    </source>
</evidence>
<keyword evidence="2" id="KW-1185">Reference proteome</keyword>
<evidence type="ECO:0000313" key="1">
    <source>
        <dbReference type="EMBL" id="TWT60575.1"/>
    </source>
</evidence>
<name>A0A5C5XEN2_9PLAN</name>
<comment type="caution">
    <text evidence="1">The sequence shown here is derived from an EMBL/GenBank/DDBJ whole genome shotgun (WGS) entry which is preliminary data.</text>
</comment>
<dbReference type="AlphaFoldDB" id="A0A5C5XEN2"/>
<gene>
    <name evidence="1" type="ORF">Pan54_12890</name>
</gene>
<accession>A0A5C5XEN2</accession>
<dbReference type="EMBL" id="SJPG01000001">
    <property type="protein sequence ID" value="TWT60575.1"/>
    <property type="molecule type" value="Genomic_DNA"/>
</dbReference>
<sequence>MDIKWFKTLSLLLPNAAGVFEYALDPLCVMLARHVDYVSLEFFQRQTCVPITVPLKSPPHIAERYKCLEEYCGTGFEIKFQFSTK</sequence>